<name>A0A9P6IMD1_9FUNG</name>
<proteinExistence type="predicted"/>
<evidence type="ECO:0000313" key="2">
    <source>
        <dbReference type="EMBL" id="KAF9938724.1"/>
    </source>
</evidence>
<feature type="compositionally biased region" description="Polar residues" evidence="1">
    <location>
        <begin position="54"/>
        <end position="67"/>
    </location>
</feature>
<sequence length="261" mass="28574">MAEYTKDITSSEGGSSASSRGSQPKPSRQEPFPRARTSAESTQVVEGDHLKNQAGISPTQRSVQSMKVPSTCLPMQSVVDMVSQISDDSENSIISIKRSTSGYPSPVVGGTAIRSERHRGSGAYSDEEKDIGQLQSSTVDTLVRVSITRPVPNDGDPVEDNAIPMITEPATALPNFSRQMLAGSQIPLKGYVPYDPQPWTAAIAEHQAKTIQNFHAISQALDNINAELQFIFSEFLTRQYEQIDESLKADHEHIMQLEQEQ</sequence>
<dbReference type="AlphaFoldDB" id="A0A9P6IMD1"/>
<evidence type="ECO:0000313" key="3">
    <source>
        <dbReference type="Proteomes" id="UP000749646"/>
    </source>
</evidence>
<organism evidence="2 3">
    <name type="scientific">Modicella reniformis</name>
    <dbReference type="NCBI Taxonomy" id="1440133"/>
    <lineage>
        <taxon>Eukaryota</taxon>
        <taxon>Fungi</taxon>
        <taxon>Fungi incertae sedis</taxon>
        <taxon>Mucoromycota</taxon>
        <taxon>Mortierellomycotina</taxon>
        <taxon>Mortierellomycetes</taxon>
        <taxon>Mortierellales</taxon>
        <taxon>Mortierellaceae</taxon>
        <taxon>Modicella</taxon>
    </lineage>
</organism>
<protein>
    <submittedName>
        <fullName evidence="2">Uncharacterized protein</fullName>
    </submittedName>
</protein>
<dbReference type="OrthoDB" id="2382900at2759"/>
<feature type="non-terminal residue" evidence="2">
    <location>
        <position position="261"/>
    </location>
</feature>
<dbReference type="EMBL" id="JAAAHW010009583">
    <property type="protein sequence ID" value="KAF9938724.1"/>
    <property type="molecule type" value="Genomic_DNA"/>
</dbReference>
<gene>
    <name evidence="2" type="ORF">BGZ65_012359</name>
</gene>
<feature type="compositionally biased region" description="Low complexity" evidence="1">
    <location>
        <begin position="10"/>
        <end position="22"/>
    </location>
</feature>
<keyword evidence="3" id="KW-1185">Reference proteome</keyword>
<reference evidence="2" key="1">
    <citation type="journal article" date="2020" name="Fungal Divers.">
        <title>Resolving the Mortierellaceae phylogeny through synthesis of multi-gene phylogenetics and phylogenomics.</title>
        <authorList>
            <person name="Vandepol N."/>
            <person name="Liber J."/>
            <person name="Desiro A."/>
            <person name="Na H."/>
            <person name="Kennedy M."/>
            <person name="Barry K."/>
            <person name="Grigoriev I.V."/>
            <person name="Miller A.N."/>
            <person name="O'Donnell K."/>
            <person name="Stajich J.E."/>
            <person name="Bonito G."/>
        </authorList>
    </citation>
    <scope>NUCLEOTIDE SEQUENCE</scope>
    <source>
        <strain evidence="2">MES-2147</strain>
    </source>
</reference>
<evidence type="ECO:0000256" key="1">
    <source>
        <dbReference type="SAM" id="MobiDB-lite"/>
    </source>
</evidence>
<dbReference type="Proteomes" id="UP000749646">
    <property type="component" value="Unassembled WGS sequence"/>
</dbReference>
<accession>A0A9P6IMD1</accession>
<feature type="region of interest" description="Disordered" evidence="1">
    <location>
        <begin position="1"/>
        <end position="67"/>
    </location>
</feature>
<comment type="caution">
    <text evidence="2">The sequence shown here is derived from an EMBL/GenBank/DDBJ whole genome shotgun (WGS) entry which is preliminary data.</text>
</comment>